<organism evidence="2 3">
    <name type="scientific">Clostridium estertheticum subsp. estertheticum</name>
    <dbReference type="NCBI Taxonomy" id="1552"/>
    <lineage>
        <taxon>Bacteria</taxon>
        <taxon>Bacillati</taxon>
        <taxon>Bacillota</taxon>
        <taxon>Clostridia</taxon>
        <taxon>Eubacteriales</taxon>
        <taxon>Clostridiaceae</taxon>
        <taxon>Clostridium</taxon>
    </lineage>
</organism>
<accession>A0A1J0GBJ5</accession>
<proteinExistence type="predicted"/>
<keyword evidence="3" id="KW-1185">Reference proteome</keyword>
<dbReference type="KEGG" id="ceu:A7L45_00400"/>
<evidence type="ECO:0000313" key="2">
    <source>
        <dbReference type="EMBL" id="APC38663.1"/>
    </source>
</evidence>
<dbReference type="RefSeq" id="WP_071610959.1">
    <property type="nucleotide sequence ID" value="NZ_CP015756.1"/>
</dbReference>
<dbReference type="InterPro" id="IPR024997">
    <property type="entry name" value="DUF3892"/>
</dbReference>
<evidence type="ECO:0008006" key="4">
    <source>
        <dbReference type="Google" id="ProtNLM"/>
    </source>
</evidence>
<dbReference type="OrthoDB" id="1911032at2"/>
<dbReference type="EMBL" id="CP015756">
    <property type="protein sequence ID" value="APC38663.1"/>
    <property type="molecule type" value="Genomic_DNA"/>
</dbReference>
<reference evidence="3" key="1">
    <citation type="journal article" date="2016" name="Front. Microbiol.">
        <title>Complete Genome Sequence of Clostridium estertheticum DSM 8809, a Microbe Identified in Spoiled Vacuum Packed Beef.</title>
        <authorList>
            <person name="Yu Z."/>
            <person name="Gunn L."/>
            <person name="Brennan E."/>
            <person name="Reid R."/>
            <person name="Wall P.G."/>
            <person name="Gaora O.P."/>
            <person name="Hurley D."/>
            <person name="Bolton D."/>
            <person name="Fanning S."/>
        </authorList>
    </citation>
    <scope>NUCLEOTIDE SEQUENCE [LARGE SCALE GENOMIC DNA]</scope>
    <source>
        <strain evidence="3">DSM 8809</strain>
    </source>
</reference>
<evidence type="ECO:0000313" key="3">
    <source>
        <dbReference type="Proteomes" id="UP000182569"/>
    </source>
</evidence>
<name>A0A1J0GBJ5_9CLOT</name>
<dbReference type="AlphaFoldDB" id="A0A1J0GBJ5"/>
<dbReference type="STRING" id="1552.A7L45_00400"/>
<feature type="region of interest" description="Disordered" evidence="1">
    <location>
        <begin position="53"/>
        <end position="72"/>
    </location>
</feature>
<gene>
    <name evidence="2" type="ORF">A7L45_00400</name>
</gene>
<dbReference type="Proteomes" id="UP000182569">
    <property type="component" value="Chromosome"/>
</dbReference>
<protein>
    <recommendedName>
        <fullName evidence="4">DUF3892 domain-containing protein</fullName>
    </recommendedName>
</protein>
<dbReference type="Pfam" id="PF13031">
    <property type="entry name" value="DUF3892"/>
    <property type="match status" value="1"/>
</dbReference>
<evidence type="ECO:0000256" key="1">
    <source>
        <dbReference type="SAM" id="MobiDB-lite"/>
    </source>
</evidence>
<sequence>MKIVKVRKNADGDITNVLTSAGEELDVSKALALAKIGTVESVIVGKNRNGNDVIKSSPNSTIEDNLDNLPTF</sequence>